<keyword evidence="10" id="KW-1185">Reference proteome</keyword>
<protein>
    <recommendedName>
        <fullName evidence="6">UPF0316 protein SAMN06265219_103143</fullName>
    </recommendedName>
</protein>
<keyword evidence="5 6" id="KW-0472">Membrane</keyword>
<dbReference type="InterPro" id="IPR044035">
    <property type="entry name" value="DUF5698"/>
</dbReference>
<dbReference type="Proteomes" id="UP000317557">
    <property type="component" value="Unassembled WGS sequence"/>
</dbReference>
<dbReference type="EMBL" id="FXTP01000003">
    <property type="protein sequence ID" value="SMO51115.1"/>
    <property type="molecule type" value="Genomic_DNA"/>
</dbReference>
<dbReference type="InterPro" id="IPR019264">
    <property type="entry name" value="DUF2179"/>
</dbReference>
<keyword evidence="2 6" id="KW-1003">Cell membrane</keyword>
<feature type="domain" description="DUF2179" evidence="7">
    <location>
        <begin position="117"/>
        <end position="163"/>
    </location>
</feature>
<name>A0A521BVJ9_9BACT</name>
<dbReference type="Gene3D" id="3.30.70.120">
    <property type="match status" value="1"/>
</dbReference>
<evidence type="ECO:0000256" key="4">
    <source>
        <dbReference type="ARBA" id="ARBA00022989"/>
    </source>
</evidence>
<evidence type="ECO:0000313" key="10">
    <source>
        <dbReference type="Proteomes" id="UP000317557"/>
    </source>
</evidence>
<dbReference type="Pfam" id="PF18955">
    <property type="entry name" value="DUF5698"/>
    <property type="match status" value="1"/>
</dbReference>
<sequence>MPEFPAYILPVLIFFARIADVSLGTLRITMVSRGYKLASAALGFFEVLIWVIVVAQLLTNLDHWVNYVAYAAGFSAGTFIGLYIEDKVKVGTVLVRIITLQKAEELIEALKAAGVAVTSVDGKGGFNDVKVIFSVMKRKKLNQVFDIVKEIDEDAFFSSEDVKYSNKHHDHMVDPDQRSPIDRLLRIRKGL</sequence>
<dbReference type="PANTHER" id="PTHR40060:SF1">
    <property type="entry name" value="UPF0316 PROTEIN YEBE"/>
    <property type="match status" value="1"/>
</dbReference>
<evidence type="ECO:0000259" key="7">
    <source>
        <dbReference type="Pfam" id="PF10035"/>
    </source>
</evidence>
<feature type="transmembrane region" description="Helical" evidence="6">
    <location>
        <begin position="64"/>
        <end position="84"/>
    </location>
</feature>
<evidence type="ECO:0000313" key="9">
    <source>
        <dbReference type="EMBL" id="SMO51115.1"/>
    </source>
</evidence>
<organism evidence="9 10">
    <name type="scientific">Gracilimonas mengyeensis</name>
    <dbReference type="NCBI Taxonomy" id="1302730"/>
    <lineage>
        <taxon>Bacteria</taxon>
        <taxon>Pseudomonadati</taxon>
        <taxon>Balneolota</taxon>
        <taxon>Balneolia</taxon>
        <taxon>Balneolales</taxon>
        <taxon>Balneolaceae</taxon>
        <taxon>Gracilimonas</taxon>
    </lineage>
</organism>
<dbReference type="RefSeq" id="WP_142453567.1">
    <property type="nucleotide sequence ID" value="NZ_FXTP01000003.1"/>
</dbReference>
<dbReference type="HAMAP" id="MF_01515">
    <property type="entry name" value="UPF0316"/>
    <property type="match status" value="1"/>
</dbReference>
<dbReference type="CDD" id="cd16381">
    <property type="entry name" value="YitT_C_like_1"/>
    <property type="match status" value="1"/>
</dbReference>
<evidence type="ECO:0000256" key="6">
    <source>
        <dbReference type="HAMAP-Rule" id="MF_01515"/>
    </source>
</evidence>
<dbReference type="PANTHER" id="PTHR40060">
    <property type="entry name" value="UPF0316 PROTEIN YEBE"/>
    <property type="match status" value="1"/>
</dbReference>
<comment type="subcellular location">
    <subcellularLocation>
        <location evidence="1 6">Cell membrane</location>
        <topology evidence="1 6">Multi-pass membrane protein</topology>
    </subcellularLocation>
</comment>
<dbReference type="InterPro" id="IPR022930">
    <property type="entry name" value="UPF0316"/>
</dbReference>
<proteinExistence type="inferred from homology"/>
<dbReference type="OrthoDB" id="48231at2"/>
<accession>A0A521BVJ9</accession>
<evidence type="ECO:0000259" key="8">
    <source>
        <dbReference type="Pfam" id="PF18955"/>
    </source>
</evidence>
<dbReference type="NCBIfam" id="NF003191">
    <property type="entry name" value="PRK04164.1-2"/>
    <property type="match status" value="1"/>
</dbReference>
<dbReference type="AlphaFoldDB" id="A0A521BVJ9"/>
<evidence type="ECO:0000256" key="5">
    <source>
        <dbReference type="ARBA" id="ARBA00023136"/>
    </source>
</evidence>
<keyword evidence="3 6" id="KW-0812">Transmembrane</keyword>
<feature type="transmembrane region" description="Helical" evidence="6">
    <location>
        <begin position="38"/>
        <end position="58"/>
    </location>
</feature>
<keyword evidence="4 6" id="KW-1133">Transmembrane helix</keyword>
<dbReference type="GO" id="GO:0005886">
    <property type="term" value="C:plasma membrane"/>
    <property type="evidence" value="ECO:0007669"/>
    <property type="project" value="UniProtKB-SubCell"/>
</dbReference>
<evidence type="ECO:0000256" key="2">
    <source>
        <dbReference type="ARBA" id="ARBA00022475"/>
    </source>
</evidence>
<feature type="domain" description="DUF5698" evidence="8">
    <location>
        <begin position="25"/>
        <end position="81"/>
    </location>
</feature>
<reference evidence="9 10" key="1">
    <citation type="submission" date="2017-05" db="EMBL/GenBank/DDBJ databases">
        <authorList>
            <person name="Varghese N."/>
            <person name="Submissions S."/>
        </authorList>
    </citation>
    <scope>NUCLEOTIDE SEQUENCE [LARGE SCALE GENOMIC DNA]</scope>
    <source>
        <strain evidence="9 10">DSM 21985</strain>
    </source>
</reference>
<dbReference type="InterPro" id="IPR015867">
    <property type="entry name" value="N-reg_PII/ATP_PRibTrfase_C"/>
</dbReference>
<comment type="similarity">
    <text evidence="6">Belongs to the UPF0316 family.</text>
</comment>
<gene>
    <name evidence="9" type="ORF">SAMN06265219_103143</name>
</gene>
<evidence type="ECO:0000256" key="1">
    <source>
        <dbReference type="ARBA" id="ARBA00004651"/>
    </source>
</evidence>
<dbReference type="Pfam" id="PF10035">
    <property type="entry name" value="DUF2179"/>
    <property type="match status" value="1"/>
</dbReference>
<evidence type="ECO:0000256" key="3">
    <source>
        <dbReference type="ARBA" id="ARBA00022692"/>
    </source>
</evidence>
<feature type="transmembrane region" description="Helical" evidence="6">
    <location>
        <begin position="6"/>
        <end position="26"/>
    </location>
</feature>